<name>M5W5N7_PRUPE</name>
<dbReference type="Pfam" id="PF00098">
    <property type="entry name" value="zf-CCHC"/>
    <property type="match status" value="1"/>
</dbReference>
<feature type="region of interest" description="Disordered" evidence="1">
    <location>
        <begin position="223"/>
        <end position="248"/>
    </location>
</feature>
<dbReference type="InterPro" id="IPR036875">
    <property type="entry name" value="Znf_CCHC_sf"/>
</dbReference>
<dbReference type="eggNOG" id="ENOG502SYGI">
    <property type="taxonomic scope" value="Eukaryota"/>
</dbReference>
<dbReference type="SUPFAM" id="SSF57756">
    <property type="entry name" value="Retrovirus zinc finger-like domains"/>
    <property type="match status" value="1"/>
</dbReference>
<dbReference type="AlphaFoldDB" id="M5W5N7"/>
<dbReference type="PROSITE" id="PS50158">
    <property type="entry name" value="ZF_CCHC"/>
    <property type="match status" value="1"/>
</dbReference>
<dbReference type="GO" id="GO:0003676">
    <property type="term" value="F:nucleic acid binding"/>
    <property type="evidence" value="ECO:0007669"/>
    <property type="project" value="InterPro"/>
</dbReference>
<dbReference type="PANTHER" id="PTHR35046">
    <property type="entry name" value="ZINC KNUCKLE (CCHC-TYPE) FAMILY PROTEIN"/>
    <property type="match status" value="1"/>
</dbReference>
<evidence type="ECO:0000313" key="2">
    <source>
        <dbReference type="EMBL" id="ONH94794.1"/>
    </source>
</evidence>
<sequence length="286" mass="33149">MNNPYGGDKTRGIGEVLTRAEFETLFAVLVERLPLLESNDESEEEFQEQPPIAPNQNNHNQYMDDFRIKADIPYFNGHLQIEDFLDWLVEVECFFEIMEVLETKMVKTAFHLNGSAAQLMMGRFLHADYEQYLYRLYHNCHQGNQTVSEYMDEFLHLAKRNNLEETDGQMVSWYITWLRSSLHEKIGLQILWTVHKAQSMALKAELLEKDKRIGLSISGIQKSSYEPSAPSMEKNKDEGSNINWGGDHNKMSNAYARPTNDICYRCSKPGHHSNECPTYNKQVNLV</sequence>
<dbReference type="PANTHER" id="PTHR35046:SF18">
    <property type="entry name" value="RNA-DIRECTED DNA POLYMERASE"/>
    <property type="match status" value="1"/>
</dbReference>
<proteinExistence type="predicted"/>
<organism evidence="2 3">
    <name type="scientific">Prunus persica</name>
    <name type="common">Peach</name>
    <name type="synonym">Amygdalus persica</name>
    <dbReference type="NCBI Taxonomy" id="3760"/>
    <lineage>
        <taxon>Eukaryota</taxon>
        <taxon>Viridiplantae</taxon>
        <taxon>Streptophyta</taxon>
        <taxon>Embryophyta</taxon>
        <taxon>Tracheophyta</taxon>
        <taxon>Spermatophyta</taxon>
        <taxon>Magnoliopsida</taxon>
        <taxon>eudicotyledons</taxon>
        <taxon>Gunneridae</taxon>
        <taxon>Pentapetalae</taxon>
        <taxon>rosids</taxon>
        <taxon>fabids</taxon>
        <taxon>Rosales</taxon>
        <taxon>Rosaceae</taxon>
        <taxon>Amygdaloideae</taxon>
        <taxon>Amygdaleae</taxon>
        <taxon>Prunus</taxon>
    </lineage>
</organism>
<dbReference type="HOGENOM" id="CLU_974538_0_0_1"/>
<gene>
    <name evidence="2" type="ORF">PRUPE_7G030900</name>
</gene>
<dbReference type="Gramene" id="ONH94794">
    <property type="protein sequence ID" value="ONH94794"/>
    <property type="gene ID" value="PRUPE_7G030900"/>
</dbReference>
<accession>M5W5N7</accession>
<keyword evidence="3" id="KW-1185">Reference proteome</keyword>
<evidence type="ECO:0000256" key="1">
    <source>
        <dbReference type="SAM" id="MobiDB-lite"/>
    </source>
</evidence>
<dbReference type="OMA" id="PTNDICY"/>
<protein>
    <submittedName>
        <fullName evidence="2">Uncharacterized protein</fullName>
    </submittedName>
</protein>
<dbReference type="Proteomes" id="UP000006882">
    <property type="component" value="Chromosome G7"/>
</dbReference>
<dbReference type="SMART" id="SM00343">
    <property type="entry name" value="ZnF_C2HC"/>
    <property type="match status" value="1"/>
</dbReference>
<dbReference type="InterPro" id="IPR001878">
    <property type="entry name" value="Znf_CCHC"/>
</dbReference>
<feature type="region of interest" description="Disordered" evidence="1">
    <location>
        <begin position="39"/>
        <end position="58"/>
    </location>
</feature>
<evidence type="ECO:0000313" key="3">
    <source>
        <dbReference type="Proteomes" id="UP000006882"/>
    </source>
</evidence>
<dbReference type="EMBL" id="CM007657">
    <property type="protein sequence ID" value="ONH94794.1"/>
    <property type="molecule type" value="Genomic_DNA"/>
</dbReference>
<reference evidence="2 3" key="1">
    <citation type="journal article" date="2013" name="Nat. Genet.">
        <title>The high-quality draft genome of peach (Prunus persica) identifies unique patterns of genetic diversity, domestication and genome evolution.</title>
        <authorList>
            <consortium name="International Peach Genome Initiative"/>
            <person name="Verde I."/>
            <person name="Abbott A.G."/>
            <person name="Scalabrin S."/>
            <person name="Jung S."/>
            <person name="Shu S."/>
            <person name="Marroni F."/>
            <person name="Zhebentyayeva T."/>
            <person name="Dettori M.T."/>
            <person name="Grimwood J."/>
            <person name="Cattonaro F."/>
            <person name="Zuccolo A."/>
            <person name="Rossini L."/>
            <person name="Jenkins J."/>
            <person name="Vendramin E."/>
            <person name="Meisel L.A."/>
            <person name="Decroocq V."/>
            <person name="Sosinski B."/>
            <person name="Prochnik S."/>
            <person name="Mitros T."/>
            <person name="Policriti A."/>
            <person name="Cipriani G."/>
            <person name="Dondini L."/>
            <person name="Ficklin S."/>
            <person name="Goodstein D.M."/>
            <person name="Xuan P."/>
            <person name="Del Fabbro C."/>
            <person name="Aramini V."/>
            <person name="Copetti D."/>
            <person name="Gonzalez S."/>
            <person name="Horner D.S."/>
            <person name="Falchi R."/>
            <person name="Lucas S."/>
            <person name="Mica E."/>
            <person name="Maldonado J."/>
            <person name="Lazzari B."/>
            <person name="Bielenberg D."/>
            <person name="Pirona R."/>
            <person name="Miculan M."/>
            <person name="Barakat A."/>
            <person name="Testolin R."/>
            <person name="Stella A."/>
            <person name="Tartarini S."/>
            <person name="Tonutti P."/>
            <person name="Arus P."/>
            <person name="Orellana A."/>
            <person name="Wells C."/>
            <person name="Main D."/>
            <person name="Vizzotto G."/>
            <person name="Silva H."/>
            <person name="Salamini F."/>
            <person name="Schmutz J."/>
            <person name="Morgante M."/>
            <person name="Rokhsar D.S."/>
        </authorList>
    </citation>
    <scope>NUCLEOTIDE SEQUENCE [LARGE SCALE GENOMIC DNA]</scope>
    <source>
        <strain evidence="3">cv. Nemared</strain>
    </source>
</reference>
<dbReference type="GO" id="GO:0008270">
    <property type="term" value="F:zinc ion binding"/>
    <property type="evidence" value="ECO:0007669"/>
    <property type="project" value="InterPro"/>
</dbReference>
<dbReference type="Gene3D" id="4.10.60.10">
    <property type="entry name" value="Zinc finger, CCHC-type"/>
    <property type="match status" value="1"/>
</dbReference>